<dbReference type="InterPro" id="IPR010982">
    <property type="entry name" value="Lambda_DNA-bd_dom_sf"/>
</dbReference>
<dbReference type="GO" id="GO:0000976">
    <property type="term" value="F:transcription cis-regulatory region binding"/>
    <property type="evidence" value="ECO:0007669"/>
    <property type="project" value="TreeGrafter"/>
</dbReference>
<dbReference type="PROSITE" id="PS50932">
    <property type="entry name" value="HTH_LACI_2"/>
    <property type="match status" value="1"/>
</dbReference>
<evidence type="ECO:0000313" key="5">
    <source>
        <dbReference type="EMBL" id="AKJ63644.1"/>
    </source>
</evidence>
<keyword evidence="6" id="KW-1185">Reference proteome</keyword>
<dbReference type="CDD" id="cd01392">
    <property type="entry name" value="HTH_LacI"/>
    <property type="match status" value="1"/>
</dbReference>
<dbReference type="AlphaFoldDB" id="A0A0G3EHI5"/>
<dbReference type="EMBL" id="CP010904">
    <property type="protein sequence ID" value="AKJ63644.1"/>
    <property type="molecule type" value="Genomic_DNA"/>
</dbReference>
<dbReference type="InterPro" id="IPR000843">
    <property type="entry name" value="HTH_LacI"/>
</dbReference>
<dbReference type="PANTHER" id="PTHR30146:SF109">
    <property type="entry name" value="HTH-TYPE TRANSCRIPTIONAL REGULATOR GALS"/>
    <property type="match status" value="1"/>
</dbReference>
<dbReference type="Gene3D" id="1.10.260.40">
    <property type="entry name" value="lambda repressor-like DNA-binding domains"/>
    <property type="match status" value="1"/>
</dbReference>
<dbReference type="Pfam" id="PF00356">
    <property type="entry name" value="LacI"/>
    <property type="match status" value="1"/>
</dbReference>
<dbReference type="KEGG" id="vbl:L21SP4_00363"/>
<evidence type="ECO:0000259" key="4">
    <source>
        <dbReference type="PROSITE" id="PS50932"/>
    </source>
</evidence>
<proteinExistence type="predicted"/>
<sequence>MPKVTLYDIARICGVNASTVSRALRNDARLKTETIERIQSVAEKKGYRPNLAARYLKRGKAEIIWFIVPTLGASVDWKSAEFATQHAHDKGYDLAITVHHGDQKVFDRAAERMMQGLSAGAIINRRDIRDLSALDPLRKRNFPIIFIDVPPERSYGEGLVVTTDNEAAGRELVRRCIDAGARQFMLLFRRGVNAVERERFTGAARELRERGVTWVNGITKGDGLDWEALDERVALLGSSQEAVLTFAIPHADALRRKHCTIGCFDDWLGEARPAERVIVAEQDYETIADTAVDRLANLIDQTDGSDHPLARIPVSDYLTRKSYF</sequence>
<evidence type="ECO:0000256" key="1">
    <source>
        <dbReference type="ARBA" id="ARBA00023015"/>
    </source>
</evidence>
<protein>
    <submittedName>
        <fullName evidence="5">LacI family transcriptional regulator</fullName>
    </submittedName>
</protein>
<dbReference type="SMART" id="SM00354">
    <property type="entry name" value="HTH_LACI"/>
    <property type="match status" value="1"/>
</dbReference>
<feature type="domain" description="HTH lacI-type" evidence="4">
    <location>
        <begin position="4"/>
        <end position="58"/>
    </location>
</feature>
<keyword evidence="1" id="KW-0805">Transcription regulation</keyword>
<dbReference type="Gene3D" id="3.40.50.2300">
    <property type="match status" value="2"/>
</dbReference>
<dbReference type="OrthoDB" id="9788209at2"/>
<dbReference type="Proteomes" id="UP000035268">
    <property type="component" value="Chromosome"/>
</dbReference>
<dbReference type="SUPFAM" id="SSF53822">
    <property type="entry name" value="Periplasmic binding protein-like I"/>
    <property type="match status" value="1"/>
</dbReference>
<dbReference type="RefSeq" id="WP_052881052.1">
    <property type="nucleotide sequence ID" value="NZ_CP010904.1"/>
</dbReference>
<name>A0A0G3EHI5_9BACT</name>
<organism evidence="5 6">
    <name type="scientific">Kiritimatiella glycovorans</name>
    <dbReference type="NCBI Taxonomy" id="1307763"/>
    <lineage>
        <taxon>Bacteria</taxon>
        <taxon>Pseudomonadati</taxon>
        <taxon>Kiritimatiellota</taxon>
        <taxon>Kiritimatiellia</taxon>
        <taxon>Kiritimatiellales</taxon>
        <taxon>Kiritimatiellaceae</taxon>
        <taxon>Kiritimatiella</taxon>
    </lineage>
</organism>
<evidence type="ECO:0000313" key="6">
    <source>
        <dbReference type="Proteomes" id="UP000035268"/>
    </source>
</evidence>
<reference evidence="5 6" key="2">
    <citation type="journal article" date="2016" name="ISME J.">
        <title>Characterization of the first cultured representative of Verrucomicrobia subdivision 5 indicates the proposal of a novel phylum.</title>
        <authorList>
            <person name="Spring S."/>
            <person name="Bunk B."/>
            <person name="Sproer C."/>
            <person name="Schumann P."/>
            <person name="Rohde M."/>
            <person name="Tindall B.J."/>
            <person name="Klenk H.P."/>
        </authorList>
    </citation>
    <scope>NUCLEOTIDE SEQUENCE [LARGE SCALE GENOMIC DNA]</scope>
    <source>
        <strain evidence="5 6">L21-Fru-AB</strain>
    </source>
</reference>
<dbReference type="GO" id="GO:0003700">
    <property type="term" value="F:DNA-binding transcription factor activity"/>
    <property type="evidence" value="ECO:0007669"/>
    <property type="project" value="TreeGrafter"/>
</dbReference>
<gene>
    <name evidence="5" type="ORF">L21SP4_00363</name>
</gene>
<dbReference type="PANTHER" id="PTHR30146">
    <property type="entry name" value="LACI-RELATED TRANSCRIPTIONAL REPRESSOR"/>
    <property type="match status" value="1"/>
</dbReference>
<dbReference type="STRING" id="1307763.L21SP4_00363"/>
<keyword evidence="2" id="KW-0238">DNA-binding</keyword>
<evidence type="ECO:0000256" key="2">
    <source>
        <dbReference type="ARBA" id="ARBA00023125"/>
    </source>
</evidence>
<keyword evidence="3" id="KW-0804">Transcription</keyword>
<evidence type="ECO:0000256" key="3">
    <source>
        <dbReference type="ARBA" id="ARBA00023163"/>
    </source>
</evidence>
<dbReference type="SUPFAM" id="SSF47413">
    <property type="entry name" value="lambda repressor-like DNA-binding domains"/>
    <property type="match status" value="1"/>
</dbReference>
<dbReference type="InterPro" id="IPR028082">
    <property type="entry name" value="Peripla_BP_I"/>
</dbReference>
<reference evidence="6" key="1">
    <citation type="submission" date="2015-02" db="EMBL/GenBank/DDBJ databases">
        <title>Description and complete genome sequence of the first cultured representative of the subdivision 5 of the Verrucomicrobia phylum.</title>
        <authorList>
            <person name="Spring S."/>
            <person name="Bunk B."/>
            <person name="Sproer C."/>
            <person name="Klenk H.-P."/>
        </authorList>
    </citation>
    <scope>NUCLEOTIDE SEQUENCE [LARGE SCALE GENOMIC DNA]</scope>
    <source>
        <strain evidence="6">L21-Fru-AB</strain>
    </source>
</reference>
<accession>A0A0G3EHI5</accession>